<evidence type="ECO:0000313" key="2">
    <source>
        <dbReference type="EMBL" id="THH06639.1"/>
    </source>
</evidence>
<gene>
    <name evidence="2" type="ORF">EW145_g3948</name>
</gene>
<evidence type="ECO:0000256" key="1">
    <source>
        <dbReference type="SAM" id="MobiDB-lite"/>
    </source>
</evidence>
<dbReference type="AlphaFoldDB" id="A0A4S4L5J5"/>
<organism evidence="2 3">
    <name type="scientific">Phellinidium pouzarii</name>
    <dbReference type="NCBI Taxonomy" id="167371"/>
    <lineage>
        <taxon>Eukaryota</taxon>
        <taxon>Fungi</taxon>
        <taxon>Dikarya</taxon>
        <taxon>Basidiomycota</taxon>
        <taxon>Agaricomycotina</taxon>
        <taxon>Agaricomycetes</taxon>
        <taxon>Hymenochaetales</taxon>
        <taxon>Hymenochaetaceae</taxon>
        <taxon>Phellinidium</taxon>
    </lineage>
</organism>
<name>A0A4S4L5J5_9AGAM</name>
<dbReference type="OrthoDB" id="2432613at2759"/>
<keyword evidence="3" id="KW-1185">Reference proteome</keyword>
<accession>A0A4S4L5J5</accession>
<feature type="region of interest" description="Disordered" evidence="1">
    <location>
        <begin position="1"/>
        <end position="22"/>
    </location>
</feature>
<reference evidence="2 3" key="1">
    <citation type="submission" date="2019-02" db="EMBL/GenBank/DDBJ databases">
        <title>Genome sequencing of the rare red list fungi Phellinidium pouzarii.</title>
        <authorList>
            <person name="Buettner E."/>
            <person name="Kellner H."/>
        </authorList>
    </citation>
    <scope>NUCLEOTIDE SEQUENCE [LARGE SCALE GENOMIC DNA]</scope>
    <source>
        <strain evidence="2 3">DSM 108285</strain>
    </source>
</reference>
<feature type="compositionally biased region" description="Polar residues" evidence="1">
    <location>
        <begin position="1"/>
        <end position="12"/>
    </location>
</feature>
<sequence>MPHTPELSSTAQTPPHSASSRSTSRHHLAFSLALAGTFFPLAHASVFITHPYAGISCRGGSACSLTWVDDGEAPLLAAIGACDFGLYQGADTLVQQLVTGLDVSRTRELSFIPDPNAGPDSDS</sequence>
<proteinExistence type="predicted"/>
<protein>
    <submittedName>
        <fullName evidence="2">Uncharacterized protein</fullName>
    </submittedName>
</protein>
<dbReference type="Proteomes" id="UP000308199">
    <property type="component" value="Unassembled WGS sequence"/>
</dbReference>
<evidence type="ECO:0000313" key="3">
    <source>
        <dbReference type="Proteomes" id="UP000308199"/>
    </source>
</evidence>
<feature type="compositionally biased region" description="Low complexity" evidence="1">
    <location>
        <begin position="13"/>
        <end position="22"/>
    </location>
</feature>
<comment type="caution">
    <text evidence="2">The sequence shown here is derived from an EMBL/GenBank/DDBJ whole genome shotgun (WGS) entry which is preliminary data.</text>
</comment>
<dbReference type="EMBL" id="SGPK01000184">
    <property type="protein sequence ID" value="THH06639.1"/>
    <property type="molecule type" value="Genomic_DNA"/>
</dbReference>